<dbReference type="NCBIfam" id="NF033788">
    <property type="entry name" value="HTH_metalloreg"/>
    <property type="match status" value="1"/>
</dbReference>
<organism evidence="5 6">
    <name type="scientific">Candidatus Roizmanbacteria bacterium RIFOXYD1_FULL_38_12</name>
    <dbReference type="NCBI Taxonomy" id="1802093"/>
    <lineage>
        <taxon>Bacteria</taxon>
        <taxon>Candidatus Roizmaniibacteriota</taxon>
    </lineage>
</organism>
<dbReference type="GO" id="GO:0003700">
    <property type="term" value="F:DNA-binding transcription factor activity"/>
    <property type="evidence" value="ECO:0007669"/>
    <property type="project" value="InterPro"/>
</dbReference>
<dbReference type="AlphaFoldDB" id="A0A1F7KZI5"/>
<gene>
    <name evidence="5" type="ORF">A3K52_00690</name>
</gene>
<evidence type="ECO:0000259" key="4">
    <source>
        <dbReference type="PROSITE" id="PS50987"/>
    </source>
</evidence>
<dbReference type="PROSITE" id="PS50987">
    <property type="entry name" value="HTH_ARSR_2"/>
    <property type="match status" value="1"/>
</dbReference>
<evidence type="ECO:0000256" key="3">
    <source>
        <dbReference type="ARBA" id="ARBA00023163"/>
    </source>
</evidence>
<reference evidence="5 6" key="1">
    <citation type="journal article" date="2016" name="Nat. Commun.">
        <title>Thousands of microbial genomes shed light on interconnected biogeochemical processes in an aquifer system.</title>
        <authorList>
            <person name="Anantharaman K."/>
            <person name="Brown C.T."/>
            <person name="Hug L.A."/>
            <person name="Sharon I."/>
            <person name="Castelle C.J."/>
            <person name="Probst A.J."/>
            <person name="Thomas B.C."/>
            <person name="Singh A."/>
            <person name="Wilkins M.J."/>
            <person name="Karaoz U."/>
            <person name="Brodie E.L."/>
            <person name="Williams K.H."/>
            <person name="Hubbard S.S."/>
            <person name="Banfield J.F."/>
        </authorList>
    </citation>
    <scope>NUCLEOTIDE SEQUENCE [LARGE SCALE GENOMIC DNA]</scope>
</reference>
<dbReference type="InterPro" id="IPR051081">
    <property type="entry name" value="HTH_MetalResp_TranReg"/>
</dbReference>
<comment type="caution">
    <text evidence="5">The sequence shown here is derived from an EMBL/GenBank/DDBJ whole genome shotgun (WGS) entry which is preliminary data.</text>
</comment>
<keyword evidence="2" id="KW-0238">DNA-binding</keyword>
<feature type="domain" description="HTH arsR-type" evidence="4">
    <location>
        <begin position="12"/>
        <end position="100"/>
    </location>
</feature>
<dbReference type="Pfam" id="PF01022">
    <property type="entry name" value="HTH_5"/>
    <property type="match status" value="1"/>
</dbReference>
<accession>A0A1F7KZI5</accession>
<dbReference type="PRINTS" id="PR00778">
    <property type="entry name" value="HTHARSR"/>
</dbReference>
<dbReference type="InterPro" id="IPR036388">
    <property type="entry name" value="WH-like_DNA-bd_sf"/>
</dbReference>
<evidence type="ECO:0000256" key="2">
    <source>
        <dbReference type="ARBA" id="ARBA00023125"/>
    </source>
</evidence>
<evidence type="ECO:0000256" key="1">
    <source>
        <dbReference type="ARBA" id="ARBA00023015"/>
    </source>
</evidence>
<dbReference type="InterPro" id="IPR036390">
    <property type="entry name" value="WH_DNA-bd_sf"/>
</dbReference>
<dbReference type="SUPFAM" id="SSF46785">
    <property type="entry name" value="Winged helix' DNA-binding domain"/>
    <property type="match status" value="1"/>
</dbReference>
<dbReference type="InterPro" id="IPR011991">
    <property type="entry name" value="ArsR-like_HTH"/>
</dbReference>
<evidence type="ECO:0000313" key="6">
    <source>
        <dbReference type="Proteomes" id="UP000177050"/>
    </source>
</evidence>
<sequence length="100" mass="11357">MSSYGCCSTFTKESKQVASLSSLLKLVSEESRLRLLCVLQKGEHCVREMMEHVGFSQSLISHHLKDLKDAGIVEDKKKGLRVYYSLTKKGEHIINLLFKI</sequence>
<proteinExistence type="predicted"/>
<dbReference type="PANTHER" id="PTHR33154:SF18">
    <property type="entry name" value="ARSENICAL RESISTANCE OPERON REPRESSOR"/>
    <property type="match status" value="1"/>
</dbReference>
<dbReference type="Gene3D" id="1.10.10.10">
    <property type="entry name" value="Winged helix-like DNA-binding domain superfamily/Winged helix DNA-binding domain"/>
    <property type="match status" value="1"/>
</dbReference>
<protein>
    <recommendedName>
        <fullName evidence="4">HTH arsR-type domain-containing protein</fullName>
    </recommendedName>
</protein>
<keyword evidence="1" id="KW-0805">Transcription regulation</keyword>
<keyword evidence="3" id="KW-0804">Transcription</keyword>
<dbReference type="GO" id="GO:0003677">
    <property type="term" value="F:DNA binding"/>
    <property type="evidence" value="ECO:0007669"/>
    <property type="project" value="UniProtKB-KW"/>
</dbReference>
<dbReference type="InterPro" id="IPR001845">
    <property type="entry name" value="HTH_ArsR_DNA-bd_dom"/>
</dbReference>
<evidence type="ECO:0000313" key="5">
    <source>
        <dbReference type="EMBL" id="OGK73300.1"/>
    </source>
</evidence>
<name>A0A1F7KZI5_9BACT</name>
<dbReference type="Proteomes" id="UP000177050">
    <property type="component" value="Unassembled WGS sequence"/>
</dbReference>
<dbReference type="EMBL" id="MGBR01000001">
    <property type="protein sequence ID" value="OGK73300.1"/>
    <property type="molecule type" value="Genomic_DNA"/>
</dbReference>
<dbReference type="PANTHER" id="PTHR33154">
    <property type="entry name" value="TRANSCRIPTIONAL REGULATOR, ARSR FAMILY"/>
    <property type="match status" value="1"/>
</dbReference>
<dbReference type="SMART" id="SM00418">
    <property type="entry name" value="HTH_ARSR"/>
    <property type="match status" value="1"/>
</dbReference>
<dbReference type="CDD" id="cd00090">
    <property type="entry name" value="HTH_ARSR"/>
    <property type="match status" value="1"/>
</dbReference>